<evidence type="ECO:0000256" key="2">
    <source>
        <dbReference type="ARBA" id="ARBA00007482"/>
    </source>
</evidence>
<comment type="catalytic activity">
    <reaction evidence="12">
        <text>ADP-D-ribose + H2O = D-ribose 5-phosphate + AMP + 2 H(+)</text>
        <dbReference type="Rhea" id="RHEA:10412"/>
        <dbReference type="ChEBI" id="CHEBI:15377"/>
        <dbReference type="ChEBI" id="CHEBI:15378"/>
        <dbReference type="ChEBI" id="CHEBI:57967"/>
        <dbReference type="ChEBI" id="CHEBI:78346"/>
        <dbReference type="ChEBI" id="CHEBI:456215"/>
        <dbReference type="EC" id="3.6.1.13"/>
    </reaction>
</comment>
<evidence type="ECO:0000256" key="4">
    <source>
        <dbReference type="ARBA" id="ARBA00013297"/>
    </source>
</evidence>
<feature type="binding site" evidence="13">
    <location>
        <position position="109"/>
    </location>
    <ligand>
        <name>Mg(2+)</name>
        <dbReference type="ChEBI" id="CHEBI:18420"/>
        <label>1</label>
    </ligand>
</feature>
<dbReference type="InterPro" id="IPR015797">
    <property type="entry name" value="NUDIX_hydrolase-like_dom_sf"/>
</dbReference>
<dbReference type="SUPFAM" id="SSF55811">
    <property type="entry name" value="Nudix"/>
    <property type="match status" value="1"/>
</dbReference>
<evidence type="ECO:0000256" key="10">
    <source>
        <dbReference type="ARBA" id="ARBA00030308"/>
    </source>
</evidence>
<dbReference type="PANTHER" id="PTHR11839">
    <property type="entry name" value="UDP/ADP-SUGAR PYROPHOSPHATASE"/>
    <property type="match status" value="1"/>
</dbReference>
<evidence type="ECO:0000256" key="5">
    <source>
        <dbReference type="ARBA" id="ARBA00022723"/>
    </source>
</evidence>
<dbReference type="InterPro" id="IPR020084">
    <property type="entry name" value="NUDIX_hydrolase_CS"/>
</dbReference>
<dbReference type="Proteomes" id="UP000198623">
    <property type="component" value="Unassembled WGS sequence"/>
</dbReference>
<evidence type="ECO:0000256" key="1">
    <source>
        <dbReference type="ARBA" id="ARBA00001946"/>
    </source>
</evidence>
<dbReference type="GO" id="GO:0019693">
    <property type="term" value="P:ribose phosphate metabolic process"/>
    <property type="evidence" value="ECO:0007669"/>
    <property type="project" value="TreeGrafter"/>
</dbReference>
<reference evidence="16" key="1">
    <citation type="submission" date="2016-10" db="EMBL/GenBank/DDBJ databases">
        <authorList>
            <person name="Varghese N."/>
            <person name="Submissions S."/>
        </authorList>
    </citation>
    <scope>NUCLEOTIDE SEQUENCE [LARGE SCALE GENOMIC DNA]</scope>
    <source>
        <strain evidence="16">CGMCC 1.10971</strain>
    </source>
</reference>
<evidence type="ECO:0000256" key="13">
    <source>
        <dbReference type="PIRSR" id="PIRSR604385-2"/>
    </source>
</evidence>
<evidence type="ECO:0000256" key="8">
    <source>
        <dbReference type="ARBA" id="ARBA00025164"/>
    </source>
</evidence>
<keyword evidence="5 13" id="KW-0479">Metal-binding</keyword>
<evidence type="ECO:0000259" key="14">
    <source>
        <dbReference type="PROSITE" id="PS51462"/>
    </source>
</evidence>
<accession>A0A1I2MJL9</accession>
<dbReference type="OrthoDB" id="5292471at2"/>
<evidence type="ECO:0000256" key="11">
    <source>
        <dbReference type="ARBA" id="ARBA00033056"/>
    </source>
</evidence>
<dbReference type="STRING" id="1045558.SAMN05216175_101576"/>
<dbReference type="EC" id="3.6.1.13" evidence="3"/>
<dbReference type="EMBL" id="FOOU01000001">
    <property type="protein sequence ID" value="SFF89546.1"/>
    <property type="molecule type" value="Genomic_DNA"/>
</dbReference>
<dbReference type="GO" id="GO:0047631">
    <property type="term" value="F:ADP-ribose diphosphatase activity"/>
    <property type="evidence" value="ECO:0007669"/>
    <property type="project" value="UniProtKB-EC"/>
</dbReference>
<comment type="similarity">
    <text evidence="2">Belongs to the Nudix hydrolase family. NudF subfamily.</text>
</comment>
<sequence length="210" mass="23680">MSEYWNPEFSITDVDVEEDKVICDSFYQMREVTLRHERFEGGHVQMKRDLFWRPDAVCVLLYDPWLDCVVLIEQFRIGTIDHPRSPWLLELVAGLVEPGETTEAVACRESQEEAGAEILQLEHISRFTPSPGGAREYIDLYCGCVNSDGLGGVHGLDDEGENIKVHLFSADVAIAMIQTGDVDNAAAIIALQWLQLNRNTIKEKWSVNAV</sequence>
<keyword evidence="7 13" id="KW-0460">Magnesium</keyword>
<dbReference type="AlphaFoldDB" id="A0A1I2MJL9"/>
<gene>
    <name evidence="15" type="ORF">SAMN05216175_101576</name>
</gene>
<dbReference type="InterPro" id="IPR000086">
    <property type="entry name" value="NUDIX_hydrolase_dom"/>
</dbReference>
<keyword evidence="16" id="KW-1185">Reference proteome</keyword>
<comment type="function">
    <text evidence="8">Acts on ADP-mannose and ADP-glucose as well as ADP-ribose. Prevents glycogen biosynthesis. The reaction catalyzed by this enzyme is a limiting step of the gluconeogenic process.</text>
</comment>
<dbReference type="Gene3D" id="3.90.79.10">
    <property type="entry name" value="Nucleoside Triphosphate Pyrophosphohydrolase"/>
    <property type="match status" value="1"/>
</dbReference>
<proteinExistence type="inferred from homology"/>
<dbReference type="GO" id="GO:0006753">
    <property type="term" value="P:nucleoside phosphate metabolic process"/>
    <property type="evidence" value="ECO:0007669"/>
    <property type="project" value="TreeGrafter"/>
</dbReference>
<evidence type="ECO:0000256" key="3">
    <source>
        <dbReference type="ARBA" id="ARBA00012453"/>
    </source>
</evidence>
<dbReference type="InterPro" id="IPR004385">
    <property type="entry name" value="NDP_pyrophosphatase"/>
</dbReference>
<dbReference type="Pfam" id="PF00293">
    <property type="entry name" value="NUDIX"/>
    <property type="match status" value="1"/>
</dbReference>
<evidence type="ECO:0000313" key="16">
    <source>
        <dbReference type="Proteomes" id="UP000198623"/>
    </source>
</evidence>
<organism evidence="15 16">
    <name type="scientific">Neptunomonas qingdaonensis</name>
    <dbReference type="NCBI Taxonomy" id="1045558"/>
    <lineage>
        <taxon>Bacteria</taxon>
        <taxon>Pseudomonadati</taxon>
        <taxon>Pseudomonadota</taxon>
        <taxon>Gammaproteobacteria</taxon>
        <taxon>Oceanospirillales</taxon>
        <taxon>Oceanospirillaceae</taxon>
        <taxon>Neptunomonas</taxon>
    </lineage>
</organism>
<dbReference type="CDD" id="cd24155">
    <property type="entry name" value="NUDIX_ADPRase"/>
    <property type="match status" value="1"/>
</dbReference>
<evidence type="ECO:0000256" key="7">
    <source>
        <dbReference type="ARBA" id="ARBA00022842"/>
    </source>
</evidence>
<keyword evidence="6" id="KW-0378">Hydrolase</keyword>
<evidence type="ECO:0000256" key="12">
    <source>
        <dbReference type="ARBA" id="ARBA00049546"/>
    </source>
</evidence>
<comment type="cofactor">
    <cofactor evidence="1 13">
        <name>Mg(2+)</name>
        <dbReference type="ChEBI" id="CHEBI:18420"/>
    </cofactor>
</comment>
<evidence type="ECO:0000313" key="15">
    <source>
        <dbReference type="EMBL" id="SFF89546.1"/>
    </source>
</evidence>
<dbReference type="GO" id="GO:0019144">
    <property type="term" value="F:ADP-sugar diphosphatase activity"/>
    <property type="evidence" value="ECO:0007669"/>
    <property type="project" value="TreeGrafter"/>
</dbReference>
<protein>
    <recommendedName>
        <fullName evidence="4">ADP-ribose pyrophosphatase</fullName>
        <ecNumber evidence="3">3.6.1.13</ecNumber>
    </recommendedName>
    <alternativeName>
        <fullName evidence="9">ADP-ribose diphosphatase</fullName>
    </alternativeName>
    <alternativeName>
        <fullName evidence="11">ADP-ribose phosphohydrolase</fullName>
    </alternativeName>
    <alternativeName>
        <fullName evidence="10">Adenosine diphosphoribose pyrophosphatase</fullName>
    </alternativeName>
</protein>
<evidence type="ECO:0000256" key="6">
    <source>
        <dbReference type="ARBA" id="ARBA00022801"/>
    </source>
</evidence>
<evidence type="ECO:0000256" key="9">
    <source>
        <dbReference type="ARBA" id="ARBA00030162"/>
    </source>
</evidence>
<feature type="binding site" evidence="13">
    <location>
        <position position="113"/>
    </location>
    <ligand>
        <name>Mg(2+)</name>
        <dbReference type="ChEBI" id="CHEBI:18420"/>
        <label>1</label>
    </ligand>
</feature>
<feature type="domain" description="Nudix hydrolase" evidence="14">
    <location>
        <begin position="52"/>
        <end position="195"/>
    </location>
</feature>
<dbReference type="PROSITE" id="PS00893">
    <property type="entry name" value="NUDIX_BOX"/>
    <property type="match status" value="1"/>
</dbReference>
<dbReference type="NCBIfam" id="TIGR00052">
    <property type="entry name" value="nudix-type nucleoside diphosphatase, YffH/AdpP family"/>
    <property type="match status" value="1"/>
</dbReference>
<feature type="binding site" evidence="13">
    <location>
        <position position="161"/>
    </location>
    <ligand>
        <name>Mg(2+)</name>
        <dbReference type="ChEBI" id="CHEBI:18420"/>
        <label>1</label>
    </ligand>
</feature>
<dbReference type="PROSITE" id="PS51462">
    <property type="entry name" value="NUDIX"/>
    <property type="match status" value="1"/>
</dbReference>
<dbReference type="GO" id="GO:0005829">
    <property type="term" value="C:cytosol"/>
    <property type="evidence" value="ECO:0007669"/>
    <property type="project" value="TreeGrafter"/>
</dbReference>
<dbReference type="PANTHER" id="PTHR11839:SF5">
    <property type="entry name" value="ADP-RIBOSE PYROPHOSPHATASE"/>
    <property type="match status" value="1"/>
</dbReference>
<feature type="binding site" evidence="13">
    <location>
        <position position="93"/>
    </location>
    <ligand>
        <name>Mg(2+)</name>
        <dbReference type="ChEBI" id="CHEBI:18420"/>
        <label>1</label>
    </ligand>
</feature>
<dbReference type="RefSeq" id="WP_090724071.1">
    <property type="nucleotide sequence ID" value="NZ_FOOU01000001.1"/>
</dbReference>
<dbReference type="GO" id="GO:0046872">
    <property type="term" value="F:metal ion binding"/>
    <property type="evidence" value="ECO:0007669"/>
    <property type="project" value="UniProtKB-KW"/>
</dbReference>
<name>A0A1I2MJL9_9GAMM</name>